<evidence type="ECO:0000313" key="2">
    <source>
        <dbReference type="Proteomes" id="UP001165648"/>
    </source>
</evidence>
<organism evidence="1 2">
    <name type="scientific">Bombella saccharophila</name>
    <dbReference type="NCBI Taxonomy" id="2967338"/>
    <lineage>
        <taxon>Bacteria</taxon>
        <taxon>Pseudomonadati</taxon>
        <taxon>Pseudomonadota</taxon>
        <taxon>Alphaproteobacteria</taxon>
        <taxon>Acetobacterales</taxon>
        <taxon>Acetobacteraceae</taxon>
        <taxon>Bombella</taxon>
    </lineage>
</organism>
<dbReference type="Pfam" id="PF18946">
    <property type="entry name" value="Apex"/>
    <property type="match status" value="1"/>
</dbReference>
<dbReference type="Proteomes" id="UP001165648">
    <property type="component" value="Unassembled WGS sequence"/>
</dbReference>
<feature type="non-terminal residue" evidence="1">
    <location>
        <position position="1"/>
    </location>
</feature>
<evidence type="ECO:0008006" key="3">
    <source>
        <dbReference type="Google" id="ProtNLM"/>
    </source>
</evidence>
<name>A0ABT3WC56_9PROT</name>
<dbReference type="InterPro" id="IPR037026">
    <property type="entry name" value="Vgr_OB-fold_dom_sf"/>
</dbReference>
<dbReference type="Gene3D" id="2.40.50.230">
    <property type="entry name" value="Gp5 N-terminal domain"/>
    <property type="match status" value="1"/>
</dbReference>
<gene>
    <name evidence="1" type="ORF">NQF64_08880</name>
</gene>
<evidence type="ECO:0000313" key="1">
    <source>
        <dbReference type="EMBL" id="MCX5615347.1"/>
    </source>
</evidence>
<accession>A0ABT3WC56</accession>
<dbReference type="RefSeq" id="WP_266107146.1">
    <property type="nucleotide sequence ID" value="NZ_JANIDW010000010.1"/>
</dbReference>
<proteinExistence type="predicted"/>
<sequence length="257" mass="27582">TKYPQQISASHPPIITKSKSPYQQINQIVTLTHRQNMELTMPLPTNTPYLRPTTGKNNIKGALDSLIASHINQIGPSMLVQVVDVSAEPASITGKVTVRPMVQQQDALSRPLAHDIIHNVPYLRIQGGTSALIIDPKPGDIGFIIISGRDHTHAVTTRQPSPPASFRQFALQDCVYVGGFLNNGPDQFIQATEQGWRIVTPGTVSIEAQGEVTINAAKLSANCDIVTNGDVKAGSISLTQHTHNGIQPGSGDTGPPR</sequence>
<comment type="caution">
    <text evidence="1">The sequence shown here is derived from an EMBL/GenBank/DDBJ whole genome shotgun (WGS) entry which is preliminary data.</text>
</comment>
<reference evidence="1 2" key="1">
    <citation type="submission" date="2022-07" db="EMBL/GenBank/DDBJ databases">
        <title>Bombella genomes.</title>
        <authorList>
            <person name="Harer L."/>
            <person name="Styblova S."/>
            <person name="Ehrmann M."/>
        </authorList>
    </citation>
    <scope>NUCLEOTIDE SEQUENCE [LARGE SCALE GENOMIC DNA]</scope>
    <source>
        <strain evidence="1 2">TMW 2.2558</strain>
    </source>
</reference>
<protein>
    <recommendedName>
        <fullName evidence="3">Baseplate assembly protein</fullName>
    </recommendedName>
</protein>
<dbReference type="EMBL" id="JANIDW010000010">
    <property type="protein sequence ID" value="MCX5615347.1"/>
    <property type="molecule type" value="Genomic_DNA"/>
</dbReference>
<keyword evidence="2" id="KW-1185">Reference proteome</keyword>
<dbReference type="InterPro" id="IPR044033">
    <property type="entry name" value="GpV-like_apex"/>
</dbReference>